<dbReference type="EMBL" id="BQKI01000074">
    <property type="protein sequence ID" value="GJN19839.1"/>
    <property type="molecule type" value="Genomic_DNA"/>
</dbReference>
<evidence type="ECO:0000313" key="2">
    <source>
        <dbReference type="EMBL" id="GJN19839.1"/>
    </source>
</evidence>
<keyword evidence="3" id="KW-1185">Reference proteome</keyword>
<dbReference type="SUPFAM" id="SSF55920">
    <property type="entry name" value="Creatinase/aminopeptidase"/>
    <property type="match status" value="1"/>
</dbReference>
<reference evidence="2" key="1">
    <citation type="journal article" date="2018" name="DNA Res.">
        <title>Multiple hybrid de novo genome assembly of finger millet, an orphan allotetraploid crop.</title>
        <authorList>
            <person name="Hatakeyama M."/>
            <person name="Aluri S."/>
            <person name="Balachadran M.T."/>
            <person name="Sivarajan S.R."/>
            <person name="Patrignani A."/>
            <person name="Gruter S."/>
            <person name="Poveda L."/>
            <person name="Shimizu-Inatsugi R."/>
            <person name="Baeten J."/>
            <person name="Francoijs K.J."/>
            <person name="Nataraja K.N."/>
            <person name="Reddy Y.A.N."/>
            <person name="Phadnis S."/>
            <person name="Ravikumar R.L."/>
            <person name="Schlapbach R."/>
            <person name="Sreeman S.M."/>
            <person name="Shimizu K.K."/>
        </authorList>
    </citation>
    <scope>NUCLEOTIDE SEQUENCE</scope>
</reference>
<dbReference type="PANTHER" id="PTHR43330">
    <property type="entry name" value="METHIONINE AMINOPEPTIDASE"/>
    <property type="match status" value="1"/>
</dbReference>
<name>A0AAV5E9P1_ELECO</name>
<accession>A0AAV5E9P1</accession>
<dbReference type="InterPro" id="IPR036005">
    <property type="entry name" value="Creatinase/aminopeptidase-like"/>
</dbReference>
<dbReference type="AlphaFoldDB" id="A0AAV5E9P1"/>
<gene>
    <name evidence="2" type="primary">gb07152</name>
    <name evidence="2" type="ORF">PR202_gb07152</name>
</gene>
<dbReference type="PRINTS" id="PR00599">
    <property type="entry name" value="MAPEPTIDASE"/>
</dbReference>
<dbReference type="GO" id="GO:0070006">
    <property type="term" value="F:metalloaminopeptidase activity"/>
    <property type="evidence" value="ECO:0007669"/>
    <property type="project" value="TreeGrafter"/>
</dbReference>
<comment type="caution">
    <text evidence="2">The sequence shown here is derived from an EMBL/GenBank/DDBJ whole genome shotgun (WGS) entry which is preliminary data.</text>
</comment>
<dbReference type="Gene3D" id="3.90.230.10">
    <property type="entry name" value="Creatinase/methionine aminopeptidase superfamily"/>
    <property type="match status" value="2"/>
</dbReference>
<dbReference type="PANTHER" id="PTHR43330:SF7">
    <property type="entry name" value="METHIONINE AMINOPEPTIDASE 1"/>
    <property type="match status" value="1"/>
</dbReference>
<evidence type="ECO:0000313" key="3">
    <source>
        <dbReference type="Proteomes" id="UP001054889"/>
    </source>
</evidence>
<proteinExistence type="predicted"/>
<protein>
    <recommendedName>
        <fullName evidence="1">Peptidase M24 domain-containing protein</fullName>
    </recommendedName>
</protein>
<reference evidence="2" key="2">
    <citation type="submission" date="2021-12" db="EMBL/GenBank/DDBJ databases">
        <title>Resequencing data analysis of finger millet.</title>
        <authorList>
            <person name="Hatakeyama M."/>
            <person name="Aluri S."/>
            <person name="Balachadran M.T."/>
            <person name="Sivarajan S.R."/>
            <person name="Poveda L."/>
            <person name="Shimizu-Inatsugi R."/>
            <person name="Schlapbach R."/>
            <person name="Sreeman S.M."/>
            <person name="Shimizu K.K."/>
        </authorList>
    </citation>
    <scope>NUCLEOTIDE SEQUENCE</scope>
</reference>
<feature type="domain" description="Peptidase M24" evidence="1">
    <location>
        <begin position="53"/>
        <end position="179"/>
    </location>
</feature>
<dbReference type="Proteomes" id="UP001054889">
    <property type="component" value="Unassembled WGS sequence"/>
</dbReference>
<organism evidence="2 3">
    <name type="scientific">Eleusine coracana subsp. coracana</name>
    <dbReference type="NCBI Taxonomy" id="191504"/>
    <lineage>
        <taxon>Eukaryota</taxon>
        <taxon>Viridiplantae</taxon>
        <taxon>Streptophyta</taxon>
        <taxon>Embryophyta</taxon>
        <taxon>Tracheophyta</taxon>
        <taxon>Spermatophyta</taxon>
        <taxon>Magnoliopsida</taxon>
        <taxon>Liliopsida</taxon>
        <taxon>Poales</taxon>
        <taxon>Poaceae</taxon>
        <taxon>PACMAD clade</taxon>
        <taxon>Chloridoideae</taxon>
        <taxon>Cynodonteae</taxon>
        <taxon>Eleusininae</taxon>
        <taxon>Eleusine</taxon>
    </lineage>
</organism>
<dbReference type="InterPro" id="IPR001714">
    <property type="entry name" value="Pept_M24_MAP"/>
</dbReference>
<sequence>MHCSPLRPYPISKMRVVPDEIEKPDWALDGIPKIEPDSDLQKRVEIKTPEQIERMRETCRIAREVLDAGARIIKPGITTDEIDRVIHEETIARGHITFLYKFTFNSDLQLVIWSVNEVICHGIPDARKLEDGDIVNIDVTVYYKGVHGDLNETYFVGNVDEASKQLVRCSYECLEKAIAIGAWQDRLWPDEWTAVTVDGKRSAQFEHTLLVTETGCEVLTARLPSSPDVFPWLKP</sequence>
<dbReference type="Pfam" id="PF00557">
    <property type="entry name" value="Peptidase_M24"/>
    <property type="match status" value="1"/>
</dbReference>
<dbReference type="InterPro" id="IPR000994">
    <property type="entry name" value="Pept_M24"/>
</dbReference>
<evidence type="ECO:0000259" key="1">
    <source>
        <dbReference type="Pfam" id="PF00557"/>
    </source>
</evidence>
<dbReference type="GO" id="GO:0005829">
    <property type="term" value="C:cytosol"/>
    <property type="evidence" value="ECO:0007669"/>
    <property type="project" value="TreeGrafter"/>
</dbReference>